<feature type="region of interest" description="Disordered" evidence="1">
    <location>
        <begin position="44"/>
        <end position="67"/>
    </location>
</feature>
<evidence type="ECO:0000313" key="3">
    <source>
        <dbReference type="Proteomes" id="UP001172101"/>
    </source>
</evidence>
<evidence type="ECO:0000313" key="2">
    <source>
        <dbReference type="EMBL" id="KAK0718468.1"/>
    </source>
</evidence>
<comment type="caution">
    <text evidence="2">The sequence shown here is derived from an EMBL/GenBank/DDBJ whole genome shotgun (WGS) entry which is preliminary data.</text>
</comment>
<dbReference type="RefSeq" id="XP_060297261.1">
    <property type="nucleotide sequence ID" value="XM_060445514.1"/>
</dbReference>
<dbReference type="AlphaFoldDB" id="A0AA40AMB9"/>
<dbReference type="Proteomes" id="UP001172101">
    <property type="component" value="Unassembled WGS sequence"/>
</dbReference>
<organism evidence="2 3">
    <name type="scientific">Lasiosphaeria miniovina</name>
    <dbReference type="NCBI Taxonomy" id="1954250"/>
    <lineage>
        <taxon>Eukaryota</taxon>
        <taxon>Fungi</taxon>
        <taxon>Dikarya</taxon>
        <taxon>Ascomycota</taxon>
        <taxon>Pezizomycotina</taxon>
        <taxon>Sordariomycetes</taxon>
        <taxon>Sordariomycetidae</taxon>
        <taxon>Sordariales</taxon>
        <taxon>Lasiosphaeriaceae</taxon>
        <taxon>Lasiosphaeria</taxon>
    </lineage>
</organism>
<dbReference type="EMBL" id="JAUIRO010000004">
    <property type="protein sequence ID" value="KAK0718468.1"/>
    <property type="molecule type" value="Genomic_DNA"/>
</dbReference>
<proteinExistence type="predicted"/>
<evidence type="ECO:0000256" key="1">
    <source>
        <dbReference type="SAM" id="MobiDB-lite"/>
    </source>
</evidence>
<sequence>MAKFTVPELKGDENFVAWKAAIRNSLGAAGLIVHIEPITPKGATPVPTAGMLPQPTTPSTTSAESSTAGSLATPAFALDSPEYLAWYTGRCKAVGIIMATLTDPTVVQTLRRLSHNTSIGKLSRRELLREISSPRRENFDSMFSLINKLQLLKDQIQATGIDISDDHALQNALSSVEDAYPNELLLWPR</sequence>
<protein>
    <submittedName>
        <fullName evidence="2">Uncharacterized protein</fullName>
    </submittedName>
</protein>
<feature type="compositionally biased region" description="Low complexity" evidence="1">
    <location>
        <begin position="57"/>
        <end position="67"/>
    </location>
</feature>
<name>A0AA40AMB9_9PEZI</name>
<gene>
    <name evidence="2" type="ORF">B0T26DRAFT_752385</name>
</gene>
<accession>A0AA40AMB9</accession>
<reference evidence="2" key="1">
    <citation type="submission" date="2023-06" db="EMBL/GenBank/DDBJ databases">
        <title>Genome-scale phylogeny and comparative genomics of the fungal order Sordariales.</title>
        <authorList>
            <consortium name="Lawrence Berkeley National Laboratory"/>
            <person name="Hensen N."/>
            <person name="Bonometti L."/>
            <person name="Westerberg I."/>
            <person name="Brannstrom I.O."/>
            <person name="Guillou S."/>
            <person name="Cros-Aarteil S."/>
            <person name="Calhoun S."/>
            <person name="Haridas S."/>
            <person name="Kuo A."/>
            <person name="Mondo S."/>
            <person name="Pangilinan J."/>
            <person name="Riley R."/>
            <person name="LaButti K."/>
            <person name="Andreopoulos B."/>
            <person name="Lipzen A."/>
            <person name="Chen C."/>
            <person name="Yanf M."/>
            <person name="Daum C."/>
            <person name="Ng V."/>
            <person name="Clum A."/>
            <person name="Steindorff A."/>
            <person name="Ohm R."/>
            <person name="Martin F."/>
            <person name="Silar P."/>
            <person name="Natvig D."/>
            <person name="Lalanne C."/>
            <person name="Gautier V."/>
            <person name="Ament-velasquez S.L."/>
            <person name="Kruys A."/>
            <person name="Hutchinson M.I."/>
            <person name="Powell A.J."/>
            <person name="Barry K."/>
            <person name="Miller A.N."/>
            <person name="Grigoriev I.V."/>
            <person name="Debuchy R."/>
            <person name="Gladieux P."/>
            <person name="Thoren M.H."/>
            <person name="Johannesson H."/>
        </authorList>
    </citation>
    <scope>NUCLEOTIDE SEQUENCE</scope>
    <source>
        <strain evidence="2">SMH2392-1A</strain>
    </source>
</reference>
<keyword evidence="3" id="KW-1185">Reference proteome</keyword>
<dbReference type="GeneID" id="85328784"/>